<dbReference type="RefSeq" id="WP_329128423.1">
    <property type="nucleotide sequence ID" value="NZ_CP108473.1"/>
</dbReference>
<reference evidence="2" key="1">
    <citation type="submission" date="2022-10" db="EMBL/GenBank/DDBJ databases">
        <title>The complete genomes of actinobacterial strains from the NBC collection.</title>
        <authorList>
            <person name="Joergensen T.S."/>
            <person name="Alvarez Arevalo M."/>
            <person name="Sterndorff E.B."/>
            <person name="Faurdal D."/>
            <person name="Vuksanovic O."/>
            <person name="Mourched A.-S."/>
            <person name="Charusanti P."/>
            <person name="Shaw S."/>
            <person name="Blin K."/>
            <person name="Weber T."/>
        </authorList>
    </citation>
    <scope>NUCLEOTIDE SEQUENCE</scope>
    <source>
        <strain evidence="2">NBC_01256</strain>
    </source>
</reference>
<dbReference type="InterPro" id="IPR011991">
    <property type="entry name" value="ArsR-like_HTH"/>
</dbReference>
<dbReference type="CDD" id="cd00090">
    <property type="entry name" value="HTH_ARSR"/>
    <property type="match status" value="1"/>
</dbReference>
<feature type="domain" description="HTH crp-type" evidence="1">
    <location>
        <begin position="169"/>
        <end position="256"/>
    </location>
</feature>
<dbReference type="Proteomes" id="UP001432292">
    <property type="component" value="Chromosome"/>
</dbReference>
<dbReference type="Pfam" id="PF13545">
    <property type="entry name" value="HTH_Crp_2"/>
    <property type="match status" value="1"/>
</dbReference>
<dbReference type="SUPFAM" id="SSF46785">
    <property type="entry name" value="Winged helix' DNA-binding domain"/>
    <property type="match status" value="1"/>
</dbReference>
<dbReference type="InterPro" id="IPR036390">
    <property type="entry name" value="WH_DNA-bd_sf"/>
</dbReference>
<protein>
    <submittedName>
        <fullName evidence="2">Helix-turn-helix domain-containing protein</fullName>
    </submittedName>
</protein>
<dbReference type="Gene3D" id="2.60.120.10">
    <property type="entry name" value="Jelly Rolls"/>
    <property type="match status" value="1"/>
</dbReference>
<proteinExistence type="predicted"/>
<evidence type="ECO:0000259" key="1">
    <source>
        <dbReference type="Pfam" id="PF13545"/>
    </source>
</evidence>
<evidence type="ECO:0000313" key="3">
    <source>
        <dbReference type="Proteomes" id="UP001432292"/>
    </source>
</evidence>
<evidence type="ECO:0000313" key="2">
    <source>
        <dbReference type="EMBL" id="WUS25132.1"/>
    </source>
</evidence>
<sequence>MSKSETVLEPDARARMRRGRVRTILGRFFDPYCVHPTILDGLADVCRFHEGYEGKDVVLSSAVSRRSTRCVFLFRGYVVTHPLTGTARLWRGRSFFGTSHVWQDGAMDLEHPQLVTRGPVTALSLPGRALHQVISHEPTIGMALLRMSFEQQQIMEDVYGANNDAPLVRVAGLLDYLAITRPVIAMADDGRRVMTSRHKREITGPTQTDIADALGMGRATVEKALATLRKDGALKPTPPGQRKNRYYEIADEERLKLIAMGITPV</sequence>
<dbReference type="InterPro" id="IPR014710">
    <property type="entry name" value="RmlC-like_jellyroll"/>
</dbReference>
<dbReference type="InterPro" id="IPR012318">
    <property type="entry name" value="HTH_CRP"/>
</dbReference>
<keyword evidence="3" id="KW-1185">Reference proteome</keyword>
<organism evidence="2 3">
    <name type="scientific">Streptomyces caniferus</name>
    <dbReference type="NCBI Taxonomy" id="285557"/>
    <lineage>
        <taxon>Bacteria</taxon>
        <taxon>Bacillati</taxon>
        <taxon>Actinomycetota</taxon>
        <taxon>Actinomycetes</taxon>
        <taxon>Kitasatosporales</taxon>
        <taxon>Streptomycetaceae</taxon>
        <taxon>Streptomyces</taxon>
    </lineage>
</organism>
<gene>
    <name evidence="2" type="ORF">OG727_24195</name>
</gene>
<name>A0ABZ1VPG7_9ACTN</name>
<accession>A0ABZ1VPG7</accession>
<dbReference type="EMBL" id="CP108473">
    <property type="protein sequence ID" value="WUS25132.1"/>
    <property type="molecule type" value="Genomic_DNA"/>
</dbReference>